<dbReference type="SUPFAM" id="SSF51735">
    <property type="entry name" value="NAD(P)-binding Rossmann-fold domains"/>
    <property type="match status" value="2"/>
</dbReference>
<keyword evidence="1" id="KW-1133">Transmembrane helix</keyword>
<feature type="transmembrane region" description="Helical" evidence="1">
    <location>
        <begin position="17"/>
        <end position="36"/>
    </location>
</feature>
<sequence length="565" mass="64794">MNEQIIWIVLKRLRTPFFVIIITFAISILGLVLIPGTTDQGKPYQMTFFDAFYFVSYMASTIGFGEAPYAFNYHQRMWVSFAIYFTVVGWFYGIGAIVALIQDEGLKRALNLNMFRKQVENLHEPFYIILGYNSITKTIINKINGVDYRAVVLDKSSQKIEELVLENFYPHVPASVGDATDQQMLKISGIHQKNCKGVISLFENDMVNANIATVCMLLNRKIDIIIKATRPEQVAHFKKMGLKHVQNPFDIISKRIYFGITSPHIWLLEMWMYGHILKLKGRDRFPDGRYIIYGSGRMGQAIATGLKKAGVEYIIKDFNSKKYIKEKESTIFGDAEDVKKLIDLGIKESACIIAATKDDILNLTILNTAKELNPDIFTMARENSLDDINIFKAAKINKIYVVEQILADVTYNFISRPLIDIFIHEARKQDEEWAEVIVNILNNITGMNPKSFEIELDEESAYALSLELKNGGDITLANLRRSRENKNEMLQIVFLLLKRGDEVHLMPNSQMHLQMGDKLLIVADDEAYEDFDYIINNIYELNYVLDKEDTNNFLGFWGKHGKTKT</sequence>
<evidence type="ECO:0000259" key="2">
    <source>
        <dbReference type="PROSITE" id="PS51201"/>
    </source>
</evidence>
<dbReference type="PANTHER" id="PTHR43833">
    <property type="entry name" value="POTASSIUM CHANNEL PROTEIN 2-RELATED-RELATED"/>
    <property type="match status" value="1"/>
</dbReference>
<dbReference type="PROSITE" id="PS51201">
    <property type="entry name" value="RCK_N"/>
    <property type="match status" value="1"/>
</dbReference>
<feature type="transmembrane region" description="Helical" evidence="1">
    <location>
        <begin position="77"/>
        <end position="101"/>
    </location>
</feature>
<dbReference type="InterPro" id="IPR036721">
    <property type="entry name" value="RCK_C_sf"/>
</dbReference>
<feature type="domain" description="RCK N-terminal" evidence="2">
    <location>
        <begin position="124"/>
        <end position="253"/>
    </location>
</feature>
<keyword evidence="3" id="KW-0406">Ion transport</keyword>
<dbReference type="InterPro" id="IPR050721">
    <property type="entry name" value="Trk_Ktr_HKT_K-transport"/>
</dbReference>
<dbReference type="InterPro" id="IPR003148">
    <property type="entry name" value="RCK_N"/>
</dbReference>
<feature type="transmembrane region" description="Helical" evidence="1">
    <location>
        <begin position="48"/>
        <end position="71"/>
    </location>
</feature>
<accession>A0A1W1CXF5</accession>
<protein>
    <submittedName>
        <fullName evidence="3">Potassium channel protein</fullName>
    </submittedName>
</protein>
<keyword evidence="1" id="KW-0472">Membrane</keyword>
<gene>
    <name evidence="3" type="ORF">MNB_SM-5-1132</name>
</gene>
<dbReference type="AlphaFoldDB" id="A0A1W1CXF5"/>
<name>A0A1W1CXF5_9ZZZZ</name>
<keyword evidence="3" id="KW-0813">Transport</keyword>
<dbReference type="Pfam" id="PF02254">
    <property type="entry name" value="TrkA_N"/>
    <property type="match status" value="2"/>
</dbReference>
<keyword evidence="1" id="KW-0812">Transmembrane</keyword>
<dbReference type="InterPro" id="IPR036291">
    <property type="entry name" value="NAD(P)-bd_dom_sf"/>
</dbReference>
<dbReference type="SUPFAM" id="SSF116726">
    <property type="entry name" value="TrkA C-terminal domain-like"/>
    <property type="match status" value="1"/>
</dbReference>
<dbReference type="GO" id="GO:0034220">
    <property type="term" value="P:monoatomic ion transmembrane transport"/>
    <property type="evidence" value="ECO:0007669"/>
    <property type="project" value="UniProtKB-KW"/>
</dbReference>
<dbReference type="Gene3D" id="3.40.50.720">
    <property type="entry name" value="NAD(P)-binding Rossmann-like Domain"/>
    <property type="match status" value="2"/>
</dbReference>
<reference evidence="3" key="1">
    <citation type="submission" date="2016-10" db="EMBL/GenBank/DDBJ databases">
        <authorList>
            <person name="de Groot N.N."/>
        </authorList>
    </citation>
    <scope>NUCLEOTIDE SEQUENCE</scope>
</reference>
<evidence type="ECO:0000256" key="1">
    <source>
        <dbReference type="SAM" id="Phobius"/>
    </source>
</evidence>
<organism evidence="3">
    <name type="scientific">hydrothermal vent metagenome</name>
    <dbReference type="NCBI Taxonomy" id="652676"/>
    <lineage>
        <taxon>unclassified sequences</taxon>
        <taxon>metagenomes</taxon>
        <taxon>ecological metagenomes</taxon>
    </lineage>
</organism>
<proteinExistence type="predicted"/>
<evidence type="ECO:0000313" key="3">
    <source>
        <dbReference type="EMBL" id="SFV70548.1"/>
    </source>
</evidence>
<keyword evidence="3" id="KW-0407">Ion channel</keyword>
<dbReference type="GO" id="GO:0006813">
    <property type="term" value="P:potassium ion transport"/>
    <property type="evidence" value="ECO:0007669"/>
    <property type="project" value="InterPro"/>
</dbReference>
<dbReference type="SUPFAM" id="SSF81324">
    <property type="entry name" value="Voltage-gated potassium channels"/>
    <property type="match status" value="1"/>
</dbReference>
<dbReference type="EMBL" id="FPHH01000149">
    <property type="protein sequence ID" value="SFV70548.1"/>
    <property type="molecule type" value="Genomic_DNA"/>
</dbReference>